<evidence type="ECO:0000313" key="6">
    <source>
        <dbReference type="Proteomes" id="UP000182658"/>
    </source>
</evidence>
<dbReference type="OrthoDB" id="408631at2759"/>
<dbReference type="PANTHER" id="PTHR43918">
    <property type="entry name" value="ACETYLCHOLINESTERASE"/>
    <property type="match status" value="1"/>
</dbReference>
<feature type="signal peptide" evidence="3">
    <location>
        <begin position="1"/>
        <end position="18"/>
    </location>
</feature>
<feature type="domain" description="Carboxylesterase type B" evidence="4">
    <location>
        <begin position="25"/>
        <end position="364"/>
    </location>
</feature>
<protein>
    <recommendedName>
        <fullName evidence="3">Carboxylic ester hydrolase</fullName>
        <ecNumber evidence="3">3.1.1.-</ecNumber>
    </recommendedName>
</protein>
<name>A0A1J7IJB3_9PEZI</name>
<dbReference type="PROSITE" id="PS00122">
    <property type="entry name" value="CARBOXYLESTERASE_B_1"/>
    <property type="match status" value="1"/>
</dbReference>
<accession>A0A1J7IJB3</accession>
<evidence type="ECO:0000256" key="2">
    <source>
        <dbReference type="ARBA" id="ARBA00022801"/>
    </source>
</evidence>
<reference evidence="5 6" key="1">
    <citation type="submission" date="2016-10" db="EMBL/GenBank/DDBJ databases">
        <title>Draft genome sequence of Coniochaeta ligniaria NRRL30616, a lignocellulolytic fungus for bioabatement of inhibitors in plant biomass hydrolysates.</title>
        <authorList>
            <consortium name="DOE Joint Genome Institute"/>
            <person name="Jimenez D.J."/>
            <person name="Hector R.E."/>
            <person name="Riley R."/>
            <person name="Sun H."/>
            <person name="Grigoriev I.V."/>
            <person name="Van Elsas J.D."/>
            <person name="Nichols N.N."/>
        </authorList>
    </citation>
    <scope>NUCLEOTIDE SEQUENCE [LARGE SCALE GENOMIC DNA]</scope>
    <source>
        <strain evidence="5 6">NRRL 30616</strain>
    </source>
</reference>
<dbReference type="AlphaFoldDB" id="A0A1J7IJB3"/>
<dbReference type="Proteomes" id="UP000182658">
    <property type="component" value="Unassembled WGS sequence"/>
</dbReference>
<feature type="domain" description="Carboxylesterase type B" evidence="4">
    <location>
        <begin position="370"/>
        <end position="488"/>
    </location>
</feature>
<evidence type="ECO:0000259" key="4">
    <source>
        <dbReference type="Pfam" id="PF00135"/>
    </source>
</evidence>
<dbReference type="Pfam" id="PF00135">
    <property type="entry name" value="COesterase"/>
    <property type="match status" value="2"/>
</dbReference>
<dbReference type="EMBL" id="KV875099">
    <property type="protein sequence ID" value="OIW27598.1"/>
    <property type="molecule type" value="Genomic_DNA"/>
</dbReference>
<dbReference type="InterPro" id="IPR029058">
    <property type="entry name" value="AB_hydrolase_fold"/>
</dbReference>
<dbReference type="STRING" id="1408157.A0A1J7IJB3"/>
<dbReference type="InterPro" id="IPR002018">
    <property type="entry name" value="CarbesteraseB"/>
</dbReference>
<comment type="similarity">
    <text evidence="1 3">Belongs to the type-B carboxylesterase/lipase family.</text>
</comment>
<evidence type="ECO:0000256" key="1">
    <source>
        <dbReference type="ARBA" id="ARBA00005964"/>
    </source>
</evidence>
<keyword evidence="2 3" id="KW-0378">Hydrolase</keyword>
<evidence type="ECO:0000313" key="5">
    <source>
        <dbReference type="EMBL" id="OIW27598.1"/>
    </source>
</evidence>
<organism evidence="5 6">
    <name type="scientific">Coniochaeta ligniaria NRRL 30616</name>
    <dbReference type="NCBI Taxonomy" id="1408157"/>
    <lineage>
        <taxon>Eukaryota</taxon>
        <taxon>Fungi</taxon>
        <taxon>Dikarya</taxon>
        <taxon>Ascomycota</taxon>
        <taxon>Pezizomycotina</taxon>
        <taxon>Sordariomycetes</taxon>
        <taxon>Sordariomycetidae</taxon>
        <taxon>Coniochaetales</taxon>
        <taxon>Coniochaetaceae</taxon>
        <taxon>Coniochaeta</taxon>
    </lineage>
</organism>
<dbReference type="GO" id="GO:0052689">
    <property type="term" value="F:carboxylic ester hydrolase activity"/>
    <property type="evidence" value="ECO:0007669"/>
    <property type="project" value="TreeGrafter"/>
</dbReference>
<dbReference type="InParanoid" id="A0A1J7IJB3"/>
<dbReference type="PANTHER" id="PTHR43918:SF4">
    <property type="entry name" value="CARBOXYLIC ESTER HYDROLASE"/>
    <property type="match status" value="1"/>
</dbReference>
<dbReference type="Gene3D" id="3.40.50.1820">
    <property type="entry name" value="alpha/beta hydrolase"/>
    <property type="match status" value="2"/>
</dbReference>
<keyword evidence="3" id="KW-0732">Signal</keyword>
<evidence type="ECO:0000256" key="3">
    <source>
        <dbReference type="RuleBase" id="RU361235"/>
    </source>
</evidence>
<sequence length="546" mass="58749">MFLSSLLLLFPAQHQLSTRQWSIGQTVNTSSGLVQGHPASNLTDVSEYLGIPYAQPPVGPLRFQPPLKFTSTTSISGDVFGPSCLASSITGNDTLDPGLWENITLTPIASQILLEMNQWALNQSEDCLTLNVWTRPQTGEGSKAVMVWIHGGAYISGGSAVPWYNGQYLAGKEDLVVVSINYRLSIFGFPGNPLSRPNLGLLDQRLAIMWVRDNIAQFGGDPGRITLFGQSAGGGSVDLYSYIWTADPIAHAFIPMSGTATGFGLPTNLTANANWFNATAATGCGGAQEDHQQVYECMLSKPSEEITSHIPANTVADSAAGLPFGPVIDEELVFSNYTDRTPIAAPVLVGNTNNETGLFRIMAPQVPEAVWPVVNDDAFTCPAAFRAAESVRHGNPTWRYRYFGVFPNLMLSTKPESGAWHASELPVLFNNTPTPDMSDTPEEEAIGAYFRGAWAAFAKDPYNGLTSYGWPQYSADESTLVRLAYDNQTGPNLAAGDEYDSGCQAVASATTTPSTQTATTTTTTSRATPENCFLFSYFVCCDDSQA</sequence>
<proteinExistence type="inferred from homology"/>
<dbReference type="PROSITE" id="PS00941">
    <property type="entry name" value="CARBOXYLESTERASE_B_2"/>
    <property type="match status" value="1"/>
</dbReference>
<dbReference type="InterPro" id="IPR019826">
    <property type="entry name" value="Carboxylesterase_B_AS"/>
</dbReference>
<gene>
    <name evidence="5" type="ORF">CONLIGDRAFT_655442</name>
</gene>
<dbReference type="InterPro" id="IPR050654">
    <property type="entry name" value="AChE-related_enzymes"/>
</dbReference>
<dbReference type="EC" id="3.1.1.-" evidence="3"/>
<feature type="chain" id="PRO_5011825840" description="Carboxylic ester hydrolase" evidence="3">
    <location>
        <begin position="19"/>
        <end position="546"/>
    </location>
</feature>
<dbReference type="InterPro" id="IPR019819">
    <property type="entry name" value="Carboxylesterase_B_CS"/>
</dbReference>
<keyword evidence="6" id="KW-1185">Reference proteome</keyword>
<dbReference type="SUPFAM" id="SSF53474">
    <property type="entry name" value="alpha/beta-Hydrolases"/>
    <property type="match status" value="1"/>
</dbReference>